<accession>A0A7S0AMA3</accession>
<feature type="region of interest" description="Disordered" evidence="1">
    <location>
        <begin position="239"/>
        <end position="331"/>
    </location>
</feature>
<sequence length="331" mass="33452">MAGGIVRQPSHLGVGAPALAAGGVANGGPRGAVAAAPGGGGSSCSALSSVALPTGGPGTPAPPFTVPAVYGHTGFSTPRPMGGAASPLPSVRSVGASATLPGATSVASSPLRLHEPPPRVTFQEPAARAGLQQLQLQPQLSLQPSGAATSPTQAAAVASPSRVRSPARIEEEVSTASLQVAIQQGLQPLREELRELIQCMVKRTEQLETQVYHVEGALLHRIEVLEERLDALALSVASTGGGGEAAAVVHQPRTSTSTPERTQHGTPPGSRAGRADGGRLDGVAGLRSPGREKEKPAGLGSGASPPAPGFRPRMLHRPKERRSPAPSPRLS</sequence>
<evidence type="ECO:0000256" key="1">
    <source>
        <dbReference type="SAM" id="MobiDB-lite"/>
    </source>
</evidence>
<protein>
    <submittedName>
        <fullName evidence="2">Uncharacterized protein</fullName>
    </submittedName>
</protein>
<gene>
    <name evidence="2" type="ORF">PBAH0796_LOCUS18372</name>
</gene>
<dbReference type="AlphaFoldDB" id="A0A7S0AMA3"/>
<name>A0A7S0AMA3_9DINO</name>
<organism evidence="2">
    <name type="scientific">Pyrodinium bahamense</name>
    <dbReference type="NCBI Taxonomy" id="73915"/>
    <lineage>
        <taxon>Eukaryota</taxon>
        <taxon>Sar</taxon>
        <taxon>Alveolata</taxon>
        <taxon>Dinophyceae</taxon>
        <taxon>Gonyaulacales</taxon>
        <taxon>Pyrocystaceae</taxon>
        <taxon>Pyrodinium</taxon>
    </lineage>
</organism>
<feature type="region of interest" description="Disordered" evidence="1">
    <location>
        <begin position="141"/>
        <end position="163"/>
    </location>
</feature>
<proteinExistence type="predicted"/>
<reference evidence="2" key="1">
    <citation type="submission" date="2021-01" db="EMBL/GenBank/DDBJ databases">
        <authorList>
            <person name="Corre E."/>
            <person name="Pelletier E."/>
            <person name="Niang G."/>
            <person name="Scheremetjew M."/>
            <person name="Finn R."/>
            <person name="Kale V."/>
            <person name="Holt S."/>
            <person name="Cochrane G."/>
            <person name="Meng A."/>
            <person name="Brown T."/>
            <person name="Cohen L."/>
        </authorList>
    </citation>
    <scope>NUCLEOTIDE SEQUENCE</scope>
    <source>
        <strain evidence="2">Pbaha01</strain>
    </source>
</reference>
<evidence type="ECO:0000313" key="2">
    <source>
        <dbReference type="EMBL" id="CAD8367402.1"/>
    </source>
</evidence>
<dbReference type="EMBL" id="HBEG01030063">
    <property type="protein sequence ID" value="CAD8367402.1"/>
    <property type="molecule type" value="Transcribed_RNA"/>
</dbReference>